<dbReference type="Proteomes" id="UP000198815">
    <property type="component" value="Unassembled WGS sequence"/>
</dbReference>
<gene>
    <name evidence="1" type="ORF">SAMN05443377_12236</name>
</gene>
<name>A0A1H9TFR2_9ACTN</name>
<protein>
    <submittedName>
        <fullName evidence="1">Uncharacterized protein</fullName>
    </submittedName>
</protein>
<keyword evidence="2" id="KW-1185">Reference proteome</keyword>
<dbReference type="AlphaFoldDB" id="A0A1H9TFR2"/>
<dbReference type="STRING" id="64702.SAMN05443377_12236"/>
<evidence type="ECO:0000313" key="2">
    <source>
        <dbReference type="Proteomes" id="UP000198815"/>
    </source>
</evidence>
<sequence>MSERITPNRHDAEHYKPVPEQLLRPAAERETPDWRRFDVAARRFGELIAAGIAEATGQRQDIRSGTARCIAHVLGRCLGRESALADFARTGEGDYETLREEYLCLHNDEGVTASTQELIDWLGTHLIRQQHPDARSATYVEAYPPRLDNILVPTGIEVGDWYLRINVPGIYGTKDIQDLTETLGELSVKRDAALRAYLSLPDTNAMSGDIMQDFHDCYLGVFATFEEAIHELAEVDERERDVFTYAEDRQLVIEQMNPDYEALREQVADAFDLVEEEDRIYVFHK</sequence>
<proteinExistence type="predicted"/>
<evidence type="ECO:0000313" key="1">
    <source>
        <dbReference type="EMBL" id="SER95936.1"/>
    </source>
</evidence>
<dbReference type="OrthoDB" id="5051226at2"/>
<reference evidence="1 2" key="1">
    <citation type="submission" date="2016-10" db="EMBL/GenBank/DDBJ databases">
        <authorList>
            <person name="de Groot N.N."/>
        </authorList>
    </citation>
    <scope>NUCLEOTIDE SEQUENCE [LARGE SCALE GENOMIC DNA]</scope>
    <source>
        <strain evidence="1 2">DSM 16859</strain>
    </source>
</reference>
<organism evidence="1 2">
    <name type="scientific">Propionibacterium cyclohexanicum</name>
    <dbReference type="NCBI Taxonomy" id="64702"/>
    <lineage>
        <taxon>Bacteria</taxon>
        <taxon>Bacillati</taxon>
        <taxon>Actinomycetota</taxon>
        <taxon>Actinomycetes</taxon>
        <taxon>Propionibacteriales</taxon>
        <taxon>Propionibacteriaceae</taxon>
        <taxon>Propionibacterium</taxon>
    </lineage>
</organism>
<accession>A0A1H9TFR2</accession>
<dbReference type="RefSeq" id="WP_091970687.1">
    <property type="nucleotide sequence ID" value="NZ_FOGZ01000022.1"/>
</dbReference>
<dbReference type="EMBL" id="FOGZ01000022">
    <property type="protein sequence ID" value="SER95936.1"/>
    <property type="molecule type" value="Genomic_DNA"/>
</dbReference>